<dbReference type="PROSITE" id="PS01124">
    <property type="entry name" value="HTH_ARAC_FAMILY_2"/>
    <property type="match status" value="1"/>
</dbReference>
<organism evidence="5 6">
    <name type="scientific">Luteimicrobium album</name>
    <dbReference type="NCBI Taxonomy" id="1054550"/>
    <lineage>
        <taxon>Bacteria</taxon>
        <taxon>Bacillati</taxon>
        <taxon>Actinomycetota</taxon>
        <taxon>Actinomycetes</taxon>
        <taxon>Micrococcales</taxon>
        <taxon>Luteimicrobium</taxon>
    </lineage>
</organism>
<proteinExistence type="predicted"/>
<evidence type="ECO:0000256" key="3">
    <source>
        <dbReference type="ARBA" id="ARBA00023163"/>
    </source>
</evidence>
<evidence type="ECO:0000313" key="5">
    <source>
        <dbReference type="EMBL" id="GMA23478.1"/>
    </source>
</evidence>
<gene>
    <name evidence="5" type="ORF">GCM10025864_12370</name>
</gene>
<keyword evidence="6" id="KW-1185">Reference proteome</keyword>
<name>A0ABQ6HZX3_9MICO</name>
<dbReference type="Pfam" id="PF12833">
    <property type="entry name" value="HTH_18"/>
    <property type="match status" value="1"/>
</dbReference>
<evidence type="ECO:0000256" key="1">
    <source>
        <dbReference type="ARBA" id="ARBA00023015"/>
    </source>
</evidence>
<sequence length="253" mass="27192">MAGFRVRSAPDPVRIVPHPSVMLLVEVGGRSVVRDADGRRRRWGSHVAGLGFGAGGSFAVRADDVECVEVRLSPTVARSVLGVSPAELEGIAVPLDDVVGRELARLGERLGELATWEERFAATDAWLAGRRTGHGAPDPEVAWAWRRIVASEGAVRVDELAAEVGWSRKRLWTRFGAQLGAAPKRAATLVRFDRAAHRIVAGLEPGRAAADGGYADQSHLHREVLGFAGVTPARLAAEPFLAVDDVAWPARRR</sequence>
<feature type="domain" description="HTH araC/xylS-type" evidence="4">
    <location>
        <begin position="138"/>
        <end position="238"/>
    </location>
</feature>
<dbReference type="InterPro" id="IPR018060">
    <property type="entry name" value="HTH_AraC"/>
</dbReference>
<keyword evidence="2" id="KW-0238">DNA-binding</keyword>
<comment type="caution">
    <text evidence="5">The sequence shown here is derived from an EMBL/GenBank/DDBJ whole genome shotgun (WGS) entry which is preliminary data.</text>
</comment>
<dbReference type="PANTHER" id="PTHR46796">
    <property type="entry name" value="HTH-TYPE TRANSCRIPTIONAL ACTIVATOR RHAS-RELATED"/>
    <property type="match status" value="1"/>
</dbReference>
<dbReference type="SMART" id="SM00342">
    <property type="entry name" value="HTH_ARAC"/>
    <property type="match status" value="1"/>
</dbReference>
<dbReference type="EMBL" id="BSUK01000001">
    <property type="protein sequence ID" value="GMA23478.1"/>
    <property type="molecule type" value="Genomic_DNA"/>
</dbReference>
<dbReference type="InterPro" id="IPR050204">
    <property type="entry name" value="AraC_XylS_family_regulators"/>
</dbReference>
<evidence type="ECO:0000313" key="6">
    <source>
        <dbReference type="Proteomes" id="UP001157091"/>
    </source>
</evidence>
<keyword evidence="1" id="KW-0805">Transcription regulation</keyword>
<dbReference type="Proteomes" id="UP001157091">
    <property type="component" value="Unassembled WGS sequence"/>
</dbReference>
<keyword evidence="3" id="KW-0804">Transcription</keyword>
<evidence type="ECO:0000259" key="4">
    <source>
        <dbReference type="PROSITE" id="PS01124"/>
    </source>
</evidence>
<dbReference type="PANTHER" id="PTHR46796:SF15">
    <property type="entry name" value="BLL1074 PROTEIN"/>
    <property type="match status" value="1"/>
</dbReference>
<evidence type="ECO:0000256" key="2">
    <source>
        <dbReference type="ARBA" id="ARBA00023125"/>
    </source>
</evidence>
<accession>A0ABQ6HZX3</accession>
<dbReference type="Gene3D" id="1.10.10.60">
    <property type="entry name" value="Homeodomain-like"/>
    <property type="match status" value="1"/>
</dbReference>
<protein>
    <submittedName>
        <fullName evidence="5">AraC family transcriptional regulator</fullName>
    </submittedName>
</protein>
<reference evidence="6" key="1">
    <citation type="journal article" date="2019" name="Int. J. Syst. Evol. Microbiol.">
        <title>The Global Catalogue of Microorganisms (GCM) 10K type strain sequencing project: providing services to taxonomists for standard genome sequencing and annotation.</title>
        <authorList>
            <consortium name="The Broad Institute Genomics Platform"/>
            <consortium name="The Broad Institute Genome Sequencing Center for Infectious Disease"/>
            <person name="Wu L."/>
            <person name="Ma J."/>
        </authorList>
    </citation>
    <scope>NUCLEOTIDE SEQUENCE [LARGE SCALE GENOMIC DNA]</scope>
    <source>
        <strain evidence="6">NBRC 106348</strain>
    </source>
</reference>